<dbReference type="KEGG" id="tfl:RPIT_14220"/>
<proteinExistence type="predicted"/>
<dbReference type="CDD" id="cd11614">
    <property type="entry name" value="SAF_CpaB_FlgA_like"/>
    <property type="match status" value="1"/>
</dbReference>
<dbReference type="RefSeq" id="WP_077344021.1">
    <property type="nucleotide sequence ID" value="NZ_CP019605.1"/>
</dbReference>
<keyword evidence="2" id="KW-1185">Reference proteome</keyword>
<protein>
    <submittedName>
        <fullName evidence="1">Uncharacterized protein</fullName>
    </submittedName>
</protein>
<name>A0A1Q2CI63_9ACTN</name>
<dbReference type="STRING" id="1610493.RPIT_14220"/>
<sequence>MLTTQRPTKPDAAPDTPRPAAVQLRARRSPKLIALGVLLVTLGGLAAAFLFSLNSEQRPVLVMERDVRRGAVIAPEDLAVIEVPGGLQLEALTPESRADIIGQQALSDLPRGSFPLTQHVGADPLPEGQSLVGLRLPHGRLPATELFSGTVVSLVSLADGDDSAIAGVLSSPPVALEDGTFSVDVLVADVDAARAAKLGATDLLALMVTEEA</sequence>
<evidence type="ECO:0000313" key="1">
    <source>
        <dbReference type="EMBL" id="AQP45816.1"/>
    </source>
</evidence>
<gene>
    <name evidence="1" type="ORF">RPIT_14220</name>
</gene>
<accession>A0A1Q2CI63</accession>
<dbReference type="Pfam" id="PF08666">
    <property type="entry name" value="SAF"/>
    <property type="match status" value="1"/>
</dbReference>
<evidence type="ECO:0000313" key="2">
    <source>
        <dbReference type="Proteomes" id="UP000188324"/>
    </source>
</evidence>
<dbReference type="SMART" id="SM00858">
    <property type="entry name" value="SAF"/>
    <property type="match status" value="1"/>
</dbReference>
<dbReference type="AlphaFoldDB" id="A0A1Q2CI63"/>
<dbReference type="OrthoDB" id="3789761at2"/>
<organism evidence="1 2">
    <name type="scientific">Tessaracoccus flavus</name>
    <dbReference type="NCBI Taxonomy" id="1610493"/>
    <lineage>
        <taxon>Bacteria</taxon>
        <taxon>Bacillati</taxon>
        <taxon>Actinomycetota</taxon>
        <taxon>Actinomycetes</taxon>
        <taxon>Propionibacteriales</taxon>
        <taxon>Propionibacteriaceae</taxon>
        <taxon>Tessaracoccus</taxon>
    </lineage>
</organism>
<dbReference type="EMBL" id="CP019605">
    <property type="protein sequence ID" value="AQP45816.1"/>
    <property type="molecule type" value="Genomic_DNA"/>
</dbReference>
<dbReference type="Proteomes" id="UP000188324">
    <property type="component" value="Chromosome"/>
</dbReference>
<dbReference type="InterPro" id="IPR013974">
    <property type="entry name" value="SAF"/>
</dbReference>
<reference evidence="1 2" key="1">
    <citation type="journal article" date="2016" name="Int. J. Syst. Evol. Microbiol.">
        <title>Tessaracoccus flavus sp. nov., isolated from the drainage system of a lindane-producing factory.</title>
        <authorList>
            <person name="Kumari R."/>
            <person name="Singh P."/>
            <person name="Schumann P."/>
            <person name="Lal R."/>
        </authorList>
    </citation>
    <scope>NUCLEOTIDE SEQUENCE [LARGE SCALE GENOMIC DNA]</scope>
    <source>
        <strain evidence="1 2">RP1T</strain>
    </source>
</reference>